<dbReference type="RefSeq" id="XP_043045058.1">
    <property type="nucleotide sequence ID" value="XM_043180874.1"/>
</dbReference>
<evidence type="ECO:0000313" key="1">
    <source>
        <dbReference type="EMBL" id="KAG7451558.1"/>
    </source>
</evidence>
<dbReference type="Proteomes" id="UP000812287">
    <property type="component" value="Unassembled WGS sequence"/>
</dbReference>
<dbReference type="EMBL" id="MU250525">
    <property type="protein sequence ID" value="KAG7451558.1"/>
    <property type="molecule type" value="Genomic_DNA"/>
</dbReference>
<reference evidence="1" key="1">
    <citation type="submission" date="2020-11" db="EMBL/GenBank/DDBJ databases">
        <title>Adaptations for nitrogen fixation in a non-lichenized fungal sporocarp promotes dispersal by wood-feeding termites.</title>
        <authorList>
            <consortium name="DOE Joint Genome Institute"/>
            <person name="Koch R.A."/>
            <person name="Yoon G."/>
            <person name="Arayal U."/>
            <person name="Lail K."/>
            <person name="Amirebrahimi M."/>
            <person name="Labutti K."/>
            <person name="Lipzen A."/>
            <person name="Riley R."/>
            <person name="Barry K."/>
            <person name="Henrissat B."/>
            <person name="Grigoriev I.V."/>
            <person name="Herr J.R."/>
            <person name="Aime M.C."/>
        </authorList>
    </citation>
    <scope>NUCLEOTIDE SEQUENCE</scope>
    <source>
        <strain evidence="1">MCA 3950</strain>
    </source>
</reference>
<comment type="caution">
    <text evidence="1">The sequence shown here is derived from an EMBL/GenBank/DDBJ whole genome shotgun (WGS) entry which is preliminary data.</text>
</comment>
<evidence type="ECO:0000313" key="2">
    <source>
        <dbReference type="Proteomes" id="UP000812287"/>
    </source>
</evidence>
<proteinExistence type="predicted"/>
<dbReference type="GeneID" id="66103170"/>
<organism evidence="1 2">
    <name type="scientific">Guyanagaster necrorhizus</name>
    <dbReference type="NCBI Taxonomy" id="856835"/>
    <lineage>
        <taxon>Eukaryota</taxon>
        <taxon>Fungi</taxon>
        <taxon>Dikarya</taxon>
        <taxon>Basidiomycota</taxon>
        <taxon>Agaricomycotina</taxon>
        <taxon>Agaricomycetes</taxon>
        <taxon>Agaricomycetidae</taxon>
        <taxon>Agaricales</taxon>
        <taxon>Marasmiineae</taxon>
        <taxon>Physalacriaceae</taxon>
        <taxon>Guyanagaster</taxon>
    </lineage>
</organism>
<name>A0A9P7W2M8_9AGAR</name>
<dbReference type="AlphaFoldDB" id="A0A9P7W2M8"/>
<keyword evidence="2" id="KW-1185">Reference proteome</keyword>
<protein>
    <submittedName>
        <fullName evidence="1">Uncharacterized protein</fullName>
    </submittedName>
</protein>
<accession>A0A9P7W2M8</accession>
<gene>
    <name evidence="1" type="ORF">BT62DRAFT_432947</name>
</gene>
<sequence>MLYRPCSHGSGTETPARHTLPRLFRRVPSLRFQSAMHGAKLEANAVPAGLHRCRKDVLEPELKSTCCCTMHECAHEPPTKEIMKASARTGQVRGITCSSGELMVHTFLCHGDSRCSQHPRFNGCRVERDTDTRRLQNRYPLYRHLRKGHTWVILCITDENTHAWETLCPVVPYDEISGIWHLVNAALP</sequence>